<keyword evidence="8" id="KW-0282">Flagellum</keyword>
<protein>
    <recommendedName>
        <fullName evidence="3 6">Flagellar basal-body rod protein FlgC</fullName>
    </recommendedName>
</protein>
<evidence type="ECO:0000313" key="9">
    <source>
        <dbReference type="Proteomes" id="UP001139447"/>
    </source>
</evidence>
<comment type="caution">
    <text evidence="8">The sequence shown here is derived from an EMBL/GenBank/DDBJ whole genome shotgun (WGS) entry which is preliminary data.</text>
</comment>
<evidence type="ECO:0000256" key="4">
    <source>
        <dbReference type="ARBA" id="ARBA00023143"/>
    </source>
</evidence>
<keyword evidence="9" id="KW-1185">Reference proteome</keyword>
<dbReference type="GO" id="GO:0071978">
    <property type="term" value="P:bacterial-type flagellum-dependent swarming motility"/>
    <property type="evidence" value="ECO:0007669"/>
    <property type="project" value="TreeGrafter"/>
</dbReference>
<name>A0A9X1VWI7_9BURK</name>
<dbReference type="NCBIfam" id="TIGR01395">
    <property type="entry name" value="FlgC"/>
    <property type="match status" value="1"/>
</dbReference>
<evidence type="ECO:0000313" key="8">
    <source>
        <dbReference type="EMBL" id="MCJ0764545.1"/>
    </source>
</evidence>
<evidence type="ECO:0000256" key="1">
    <source>
        <dbReference type="ARBA" id="ARBA00004117"/>
    </source>
</evidence>
<dbReference type="AlphaFoldDB" id="A0A9X1VWI7"/>
<evidence type="ECO:0000256" key="6">
    <source>
        <dbReference type="RuleBase" id="RU362062"/>
    </source>
</evidence>
<keyword evidence="4 6" id="KW-0975">Bacterial flagellum</keyword>
<sequence>MNYLHAFAISAAGMSVERTRVDVSALNLANANTVQSADGNGYRPLRATVLAGATPGFSALVGDRLDADKIGMLPSVAVLPADVNPRLAYEPGHPMANERGFVAYPGVDTATEMVTLMSAMRSYEANVAAMNTARNLALKTLDIGGGNT</sequence>
<dbReference type="InterPro" id="IPR010930">
    <property type="entry name" value="Flg_bb/hook_C_dom"/>
</dbReference>
<evidence type="ECO:0000256" key="5">
    <source>
        <dbReference type="ARBA" id="ARBA00025933"/>
    </source>
</evidence>
<keyword evidence="8" id="KW-0969">Cilium</keyword>
<evidence type="ECO:0000256" key="3">
    <source>
        <dbReference type="ARBA" id="ARBA00017941"/>
    </source>
</evidence>
<dbReference type="PANTHER" id="PTHR30435:SF2">
    <property type="entry name" value="FLAGELLAR BASAL-BODY ROD PROTEIN FLGC"/>
    <property type="match status" value="1"/>
</dbReference>
<proteinExistence type="inferred from homology"/>
<dbReference type="GO" id="GO:0030694">
    <property type="term" value="C:bacterial-type flagellum basal body, rod"/>
    <property type="evidence" value="ECO:0007669"/>
    <property type="project" value="UniProtKB-UniRule"/>
</dbReference>
<feature type="domain" description="Flagellar basal-body/hook protein C-terminal" evidence="7">
    <location>
        <begin position="99"/>
        <end position="142"/>
    </location>
</feature>
<accession>A0A9X1VWI7</accession>
<dbReference type="PANTHER" id="PTHR30435">
    <property type="entry name" value="FLAGELLAR PROTEIN"/>
    <property type="match status" value="1"/>
</dbReference>
<dbReference type="RefSeq" id="WP_243307201.1">
    <property type="nucleotide sequence ID" value="NZ_JALGBI010000001.1"/>
</dbReference>
<dbReference type="Proteomes" id="UP001139447">
    <property type="component" value="Unassembled WGS sequence"/>
</dbReference>
<organism evidence="8 9">
    <name type="scientific">Variovorax terrae</name>
    <dbReference type="NCBI Taxonomy" id="2923278"/>
    <lineage>
        <taxon>Bacteria</taxon>
        <taxon>Pseudomonadati</taxon>
        <taxon>Pseudomonadota</taxon>
        <taxon>Betaproteobacteria</taxon>
        <taxon>Burkholderiales</taxon>
        <taxon>Comamonadaceae</taxon>
        <taxon>Variovorax</taxon>
    </lineage>
</organism>
<gene>
    <name evidence="8" type="primary">flgC</name>
    <name evidence="8" type="ORF">MMF98_15105</name>
</gene>
<keyword evidence="8" id="KW-0966">Cell projection</keyword>
<comment type="subunit">
    <text evidence="5 6">The basal body constitutes a major portion of the flagellar organelle and consists of four rings (L,P,S, and M) mounted on a central rod. The rod consists of about 26 subunits of FlgG in the distal portion, and FlgB, FlgC and FlgF are thought to build up the proximal portion of the rod with about 6 subunits each.</text>
</comment>
<reference evidence="8" key="1">
    <citation type="submission" date="2022-03" db="EMBL/GenBank/DDBJ databases">
        <authorList>
            <person name="Woo C.Y."/>
        </authorList>
    </citation>
    <scope>NUCLEOTIDE SEQUENCE</scope>
    <source>
        <strain evidence="8">CYS-02</strain>
    </source>
</reference>
<dbReference type="Pfam" id="PF06429">
    <property type="entry name" value="Flg_bbr_C"/>
    <property type="match status" value="1"/>
</dbReference>
<dbReference type="InterPro" id="IPR006299">
    <property type="entry name" value="FlgC"/>
</dbReference>
<comment type="similarity">
    <text evidence="2">Belongs to the flagella basal body rod proteins family.</text>
</comment>
<dbReference type="EMBL" id="JALGBI010000001">
    <property type="protein sequence ID" value="MCJ0764545.1"/>
    <property type="molecule type" value="Genomic_DNA"/>
</dbReference>
<comment type="subcellular location">
    <subcellularLocation>
        <location evidence="1 6">Bacterial flagellum basal body</location>
    </subcellularLocation>
</comment>
<evidence type="ECO:0000259" key="7">
    <source>
        <dbReference type="Pfam" id="PF06429"/>
    </source>
</evidence>
<evidence type="ECO:0000256" key="2">
    <source>
        <dbReference type="ARBA" id="ARBA00009677"/>
    </source>
</evidence>